<feature type="active site" description="Tele-UMP-histidine intermediate" evidence="1">
    <location>
        <position position="139"/>
    </location>
</feature>
<dbReference type="InterPro" id="IPR053177">
    <property type="entry name" value="ADP-glucose_phosphorylase"/>
</dbReference>
<dbReference type="EMBL" id="PFEB01000002">
    <property type="protein sequence ID" value="PJE61231.1"/>
    <property type="molecule type" value="Genomic_DNA"/>
</dbReference>
<accession>A0A2M8KMV8</accession>
<organism evidence="3 4">
    <name type="scientific">Candidatus Roizmanbacteria bacterium CG10_big_fil_rev_8_21_14_0_10_36_26</name>
    <dbReference type="NCBI Taxonomy" id="1974851"/>
    <lineage>
        <taxon>Bacteria</taxon>
        <taxon>Candidatus Roizmaniibacteriota</taxon>
    </lineage>
</organism>
<dbReference type="InterPro" id="IPR001937">
    <property type="entry name" value="GalP_UDPtransf1"/>
</dbReference>
<protein>
    <recommendedName>
        <fullName evidence="2">DUF4931 domain-containing protein</fullName>
    </recommendedName>
</protein>
<dbReference type="SUPFAM" id="SSF54197">
    <property type="entry name" value="HIT-like"/>
    <property type="match status" value="2"/>
</dbReference>
<evidence type="ECO:0000256" key="1">
    <source>
        <dbReference type="PIRSR" id="PIRSR000808-1"/>
    </source>
</evidence>
<dbReference type="PANTHER" id="PTHR42763">
    <property type="entry name" value="ADP-GLUCOSE PHOSPHORYLASE"/>
    <property type="match status" value="1"/>
</dbReference>
<dbReference type="InterPro" id="IPR046322">
    <property type="entry name" value="DUF4931"/>
</dbReference>
<dbReference type="InterPro" id="IPR036265">
    <property type="entry name" value="HIT-like_sf"/>
</dbReference>
<evidence type="ECO:0000313" key="3">
    <source>
        <dbReference type="EMBL" id="PJE61231.1"/>
    </source>
</evidence>
<name>A0A2M8KMV8_9BACT</name>
<proteinExistence type="predicted"/>
<comment type="caution">
    <text evidence="3">The sequence shown here is derived from an EMBL/GenBank/DDBJ whole genome shotgun (WGS) entry which is preliminary data.</text>
</comment>
<dbReference type="AlphaFoldDB" id="A0A2M8KMV8"/>
<dbReference type="GO" id="GO:0008108">
    <property type="term" value="F:UDP-glucose:hexose-1-phosphate uridylyltransferase activity"/>
    <property type="evidence" value="ECO:0007669"/>
    <property type="project" value="InterPro"/>
</dbReference>
<dbReference type="Pfam" id="PF16285">
    <property type="entry name" value="DUF4931_N"/>
    <property type="match status" value="1"/>
</dbReference>
<evidence type="ECO:0000259" key="2">
    <source>
        <dbReference type="Pfam" id="PF16285"/>
    </source>
</evidence>
<dbReference type="GO" id="GO:0006012">
    <property type="term" value="P:galactose metabolic process"/>
    <property type="evidence" value="ECO:0007669"/>
    <property type="project" value="InterPro"/>
</dbReference>
<dbReference type="PIRSF" id="PIRSF000808">
    <property type="entry name" value="GalT"/>
    <property type="match status" value="1"/>
</dbReference>
<dbReference type="GO" id="GO:0008270">
    <property type="term" value="F:zinc ion binding"/>
    <property type="evidence" value="ECO:0007669"/>
    <property type="project" value="InterPro"/>
</dbReference>
<feature type="domain" description="DUF4931" evidence="2">
    <location>
        <begin position="30"/>
        <end position="145"/>
    </location>
</feature>
<dbReference type="PANTHER" id="PTHR42763:SF2">
    <property type="entry name" value="ADP-GLUCOSE PHOSPHORYLASE"/>
    <property type="match status" value="1"/>
</dbReference>
<reference evidence="4" key="1">
    <citation type="submission" date="2017-09" db="EMBL/GenBank/DDBJ databases">
        <title>Depth-based differentiation of microbial function through sediment-hosted aquifers and enrichment of novel symbionts in the deep terrestrial subsurface.</title>
        <authorList>
            <person name="Probst A.J."/>
            <person name="Ladd B."/>
            <person name="Jarett J.K."/>
            <person name="Geller-Mcgrath D.E."/>
            <person name="Sieber C.M.K."/>
            <person name="Emerson J.B."/>
            <person name="Anantharaman K."/>
            <person name="Thomas B.C."/>
            <person name="Malmstrom R."/>
            <person name="Stieglmeier M."/>
            <person name="Klingl A."/>
            <person name="Woyke T."/>
            <person name="Ryan C.M."/>
            <person name="Banfield J.F."/>
        </authorList>
    </citation>
    <scope>NUCLEOTIDE SEQUENCE [LARGE SCALE GENOMIC DNA]</scope>
</reference>
<dbReference type="Gene3D" id="3.30.428.10">
    <property type="entry name" value="HIT-like"/>
    <property type="match status" value="3"/>
</dbReference>
<sequence>MSKYVPDVLSRRWVIVSPQRLGRPDQNKKTKKKKDHVCPFCPGNERLTTPEVLRFGKGEPNKPGWLVRVIPNKFPITDFHEVIIHAPSCHQELDQLPTSHLELIFKAYRERYNFYRKKGQVLIFSNHREHAGASLKHSHSQLVVLPFQIDLDTLIREPLANVVKENKFFVVYCPEFSQWPYEIWITPKTINTRDGRDDGKVFGDITDEEIKDLSEIFKETVRSMEKIYKKQPLSDIPFSYNFYIYPKENWYLRIIPRFIYRAGFELGTGLSVNIVDPVAAAARYRGVEEKMEAVLKKLRKF</sequence>
<gene>
    <name evidence="3" type="ORF">COU86_00155</name>
</gene>
<evidence type="ECO:0000313" key="4">
    <source>
        <dbReference type="Proteomes" id="UP000231434"/>
    </source>
</evidence>
<dbReference type="Proteomes" id="UP000231434">
    <property type="component" value="Unassembled WGS sequence"/>
</dbReference>